<evidence type="ECO:0000256" key="1">
    <source>
        <dbReference type="SAM" id="Phobius"/>
    </source>
</evidence>
<dbReference type="Proteomes" id="UP001320159">
    <property type="component" value="Unassembled WGS sequence"/>
</dbReference>
<name>A0AAP2W5X1_9EURY</name>
<protein>
    <submittedName>
        <fullName evidence="2">Uncharacterized protein</fullName>
    </submittedName>
</protein>
<accession>A0AAP2W5X1</accession>
<keyword evidence="1" id="KW-0812">Transmembrane</keyword>
<evidence type="ECO:0000313" key="3">
    <source>
        <dbReference type="Proteomes" id="UP001320159"/>
    </source>
</evidence>
<gene>
    <name evidence="2" type="ORF">CUJ83_13635</name>
</gene>
<evidence type="ECO:0000313" key="2">
    <source>
        <dbReference type="EMBL" id="MCD1296040.1"/>
    </source>
</evidence>
<keyword evidence="1" id="KW-0472">Membrane</keyword>
<dbReference type="GO" id="GO:0097588">
    <property type="term" value="P:archaeal or bacterial-type flagellum-dependent cell motility"/>
    <property type="evidence" value="ECO:0007669"/>
    <property type="project" value="InterPro"/>
</dbReference>
<keyword evidence="1" id="KW-1133">Transmembrane helix</keyword>
<proteinExistence type="predicted"/>
<sequence>MAQEVMSSALLMIATIIATVALINAVYPSIYGMTGSITVMSNTVNDRMKCDVKFVYETSSAQNSLTVWMKNTGKTQVFAESLEHSDVFYGKIGDVMTRAGYDAADAPKWTYVIENDNGNSIWDPSETIKISLSSPDDYFTSGDHRVRVVLYNGIYVEDAFTL</sequence>
<dbReference type="AlphaFoldDB" id="A0AAP2W5X1"/>
<dbReference type="GO" id="GO:0005198">
    <property type="term" value="F:structural molecule activity"/>
    <property type="evidence" value="ECO:0007669"/>
    <property type="project" value="InterPro"/>
</dbReference>
<feature type="transmembrane region" description="Helical" evidence="1">
    <location>
        <begin position="6"/>
        <end position="27"/>
    </location>
</feature>
<organism evidence="2 3">
    <name type="scientific">Methanooceanicella nereidis</name>
    <dbReference type="NCBI Taxonomy" id="2052831"/>
    <lineage>
        <taxon>Archaea</taxon>
        <taxon>Methanobacteriati</taxon>
        <taxon>Methanobacteriota</taxon>
        <taxon>Stenosarchaea group</taxon>
        <taxon>Methanomicrobia</taxon>
        <taxon>Methanocellales</taxon>
        <taxon>Methanocellaceae</taxon>
        <taxon>Methanooceanicella</taxon>
    </lineage>
</organism>
<dbReference type="RefSeq" id="WP_230742904.1">
    <property type="nucleotide sequence ID" value="NZ_PGCK01000013.1"/>
</dbReference>
<reference evidence="2 3" key="1">
    <citation type="submission" date="2017-11" db="EMBL/GenBank/DDBJ databases">
        <title>Isolation and Characterization of Family Methanocellaceae Species from Potential Methane Hydrate Area Offshore Southwestern Taiwan.</title>
        <authorList>
            <person name="Zhang W.-L."/>
            <person name="Chen W.-C."/>
            <person name="Lai M.-C."/>
            <person name="Chen S.-C."/>
        </authorList>
    </citation>
    <scope>NUCLEOTIDE SEQUENCE [LARGE SCALE GENOMIC DNA]</scope>
    <source>
        <strain evidence="2 3">CWC-04</strain>
    </source>
</reference>
<dbReference type="EMBL" id="PGCK01000013">
    <property type="protein sequence ID" value="MCD1296040.1"/>
    <property type="molecule type" value="Genomic_DNA"/>
</dbReference>
<dbReference type="Pfam" id="PF01917">
    <property type="entry name" value="Flagellin_arch-type"/>
    <property type="match status" value="1"/>
</dbReference>
<dbReference type="InterPro" id="IPR002774">
    <property type="entry name" value="Flagellin_arc-type"/>
</dbReference>
<comment type="caution">
    <text evidence="2">The sequence shown here is derived from an EMBL/GenBank/DDBJ whole genome shotgun (WGS) entry which is preliminary data.</text>
</comment>
<keyword evidence="3" id="KW-1185">Reference proteome</keyword>